<sequence>MATRLGTLHYVIDHIYGALMHRTRISPPFFSRGWGGPKLELLERMAKQLFPMYLEGHNCPPPPLVRPVWRTVWETKTARLREGVFQTPCDDELTAALPPESRTARVAWLVPKDVPPQKMSCVVHLAGTGDHTYDRRLRLGGPLVKQNIATMVLESPFYGRRRPFLQRGARLLCVSDLLLLGRATIEESRSLIHWLDVEEGFGKMGVCGLSMGGVHASMVGSLHPTPVATLPFLSPHSAVVAFCEGILKYGTAWEALREELAAQKITMTLDEVRERMRTVLSLTDVTRFPVPKNPEAVIFVAATDDGYIPKHSVLALQKAWPGSEVRWVRGGHVSSFILHNDEFRKAIVDGLDRGFVSESVKNKSPLCGFSLQASENRGELAVCSLHCCSLFVLVKLSFGWPQSCFTKLHSGMEAQIHQLEQEAYTAVLRAFKAQSDAISWDKESLITELRKELRVSDDEHRELLSRVNKDDTIQRIRDWRQGGGSQVASRHAASQGFDVVPSPTFSASRKKQKTFPSYHPSIGPAGNRSFNSRVVSGGIAGDGSAEALIGRKVWTKWPEDNHFYEAIITQYNAVEGRHALVYDINAINETWEWVDLKEIPPEDIRWEGEESGVTLNAGLGSGSIRGNRINQSHFGRGRGPRIHQPRREFLPPPTHQNGGGDDIELFNTDLLVKEVERVFDATHPDPFELGKAKKMLKEHEQALMAAIARLADTSDGEIDGDPPYTHDHAMQQG</sequence>
<dbReference type="Gene3D" id="3.40.50.1820">
    <property type="entry name" value="alpha/beta hydrolase"/>
    <property type="match status" value="1"/>
</dbReference>
<evidence type="ECO:0000256" key="1">
    <source>
        <dbReference type="ARBA" id="ARBA00004123"/>
    </source>
</evidence>
<accession>A0ABQ8AFC3</accession>
<keyword evidence="2" id="KW-0539">Nucleus</keyword>
<protein>
    <recommendedName>
        <fullName evidence="4">ENT domain-containing protein</fullName>
    </recommendedName>
</protein>
<dbReference type="Pfam" id="PF09752">
    <property type="entry name" value="ABHD18"/>
    <property type="match status" value="1"/>
</dbReference>
<comment type="caution">
    <text evidence="5">The sequence shown here is derived from an EMBL/GenBank/DDBJ whole genome shotgun (WGS) entry which is preliminary data.</text>
</comment>
<dbReference type="SUPFAM" id="SSF158639">
    <property type="entry name" value="ENT-like"/>
    <property type="match status" value="1"/>
</dbReference>
<evidence type="ECO:0000256" key="3">
    <source>
        <dbReference type="SAM" id="MobiDB-lite"/>
    </source>
</evidence>
<dbReference type="Gene3D" id="1.10.1240.40">
    <property type="entry name" value="ENT domain"/>
    <property type="match status" value="1"/>
</dbReference>
<dbReference type="PANTHER" id="PTHR13617:SF14">
    <property type="entry name" value="PROTEIN ABHD18"/>
    <property type="match status" value="1"/>
</dbReference>
<feature type="region of interest" description="Disordered" evidence="3">
    <location>
        <begin position="713"/>
        <end position="733"/>
    </location>
</feature>
<dbReference type="SUPFAM" id="SSF53474">
    <property type="entry name" value="alpha/beta-Hydrolases"/>
    <property type="match status" value="1"/>
</dbReference>
<dbReference type="InterPro" id="IPR019149">
    <property type="entry name" value="ABHD18"/>
</dbReference>
<feature type="compositionally biased region" description="Basic and acidic residues" evidence="3">
    <location>
        <begin position="724"/>
        <end position="733"/>
    </location>
</feature>
<dbReference type="SUPFAM" id="SSF63748">
    <property type="entry name" value="Tudor/PWWP/MBT"/>
    <property type="match status" value="1"/>
</dbReference>
<dbReference type="InterPro" id="IPR029058">
    <property type="entry name" value="AB_hydrolase_fold"/>
</dbReference>
<feature type="compositionally biased region" description="Basic residues" evidence="3">
    <location>
        <begin position="635"/>
        <end position="644"/>
    </location>
</feature>
<evidence type="ECO:0000256" key="2">
    <source>
        <dbReference type="ARBA" id="ARBA00023242"/>
    </source>
</evidence>
<dbReference type="InterPro" id="IPR005491">
    <property type="entry name" value="ENT_dom"/>
</dbReference>
<dbReference type="Proteomes" id="UP000824890">
    <property type="component" value="Unassembled WGS sequence"/>
</dbReference>
<evidence type="ECO:0000259" key="4">
    <source>
        <dbReference type="PROSITE" id="PS51138"/>
    </source>
</evidence>
<dbReference type="SMART" id="SM00743">
    <property type="entry name" value="Agenet"/>
    <property type="match status" value="1"/>
</dbReference>
<dbReference type="EMBL" id="JAGKQM010000013">
    <property type="protein sequence ID" value="KAH0891242.1"/>
    <property type="molecule type" value="Genomic_DNA"/>
</dbReference>
<dbReference type="PANTHER" id="PTHR13617">
    <property type="entry name" value="PROTEIN ABHD18"/>
    <property type="match status" value="1"/>
</dbReference>
<keyword evidence="6" id="KW-1185">Reference proteome</keyword>
<dbReference type="CDD" id="cd20404">
    <property type="entry name" value="Tudor_Agenet_AtEML-like"/>
    <property type="match status" value="1"/>
</dbReference>
<name>A0ABQ8AFC3_BRANA</name>
<comment type="subcellular location">
    <subcellularLocation>
        <location evidence="1">Nucleus</location>
    </subcellularLocation>
</comment>
<dbReference type="InterPro" id="IPR014002">
    <property type="entry name" value="Agenet_dom_plant"/>
</dbReference>
<evidence type="ECO:0000313" key="6">
    <source>
        <dbReference type="Proteomes" id="UP000824890"/>
    </source>
</evidence>
<feature type="domain" description="ENT" evidence="4">
    <location>
        <begin position="412"/>
        <end position="499"/>
    </location>
</feature>
<dbReference type="Pfam" id="PF03735">
    <property type="entry name" value="ENT"/>
    <property type="match status" value="1"/>
</dbReference>
<proteinExistence type="predicted"/>
<reference evidence="5 6" key="1">
    <citation type="submission" date="2021-05" db="EMBL/GenBank/DDBJ databases">
        <title>Genome Assembly of Synthetic Allotetraploid Brassica napus Reveals Homoeologous Exchanges between Subgenomes.</title>
        <authorList>
            <person name="Davis J.T."/>
        </authorList>
    </citation>
    <scope>NUCLEOTIDE SEQUENCE [LARGE SCALE GENOMIC DNA]</scope>
    <source>
        <strain evidence="6">cv. Da-Ae</strain>
        <tissue evidence="5">Seedling</tissue>
    </source>
</reference>
<evidence type="ECO:0000313" key="5">
    <source>
        <dbReference type="EMBL" id="KAH0891242.1"/>
    </source>
</evidence>
<gene>
    <name evidence="5" type="ORF">HID58_053671</name>
</gene>
<feature type="region of interest" description="Disordered" evidence="3">
    <location>
        <begin position="625"/>
        <end position="663"/>
    </location>
</feature>
<organism evidence="5 6">
    <name type="scientific">Brassica napus</name>
    <name type="common">Rape</name>
    <dbReference type="NCBI Taxonomy" id="3708"/>
    <lineage>
        <taxon>Eukaryota</taxon>
        <taxon>Viridiplantae</taxon>
        <taxon>Streptophyta</taxon>
        <taxon>Embryophyta</taxon>
        <taxon>Tracheophyta</taxon>
        <taxon>Spermatophyta</taxon>
        <taxon>Magnoliopsida</taxon>
        <taxon>eudicotyledons</taxon>
        <taxon>Gunneridae</taxon>
        <taxon>Pentapetalae</taxon>
        <taxon>rosids</taxon>
        <taxon>malvids</taxon>
        <taxon>Brassicales</taxon>
        <taxon>Brassicaceae</taxon>
        <taxon>Brassiceae</taxon>
        <taxon>Brassica</taxon>
    </lineage>
</organism>
<dbReference type="InterPro" id="IPR036142">
    <property type="entry name" value="ENT_dom-like_sf"/>
</dbReference>
<dbReference type="SMART" id="SM01191">
    <property type="entry name" value="ENT"/>
    <property type="match status" value="1"/>
</dbReference>
<dbReference type="PROSITE" id="PS51138">
    <property type="entry name" value="ENT"/>
    <property type="match status" value="1"/>
</dbReference>